<protein>
    <submittedName>
        <fullName evidence="3">Phosphoglycerate mutase-like protein</fullName>
    </submittedName>
</protein>
<evidence type="ECO:0000313" key="3">
    <source>
        <dbReference type="EMBL" id="GJE91986.1"/>
    </source>
</evidence>
<dbReference type="CDD" id="cd07061">
    <property type="entry name" value="HP_HAP_like"/>
    <property type="match status" value="1"/>
</dbReference>
<dbReference type="Pfam" id="PF00328">
    <property type="entry name" value="His_Phos_2"/>
    <property type="match status" value="1"/>
</dbReference>
<comment type="caution">
    <text evidence="3">The sequence shown here is derived from an EMBL/GenBank/DDBJ whole genome shotgun (WGS) entry which is preliminary data.</text>
</comment>
<dbReference type="EMBL" id="BPQB01000024">
    <property type="protein sequence ID" value="GJE91986.1"/>
    <property type="molecule type" value="Genomic_DNA"/>
</dbReference>
<sequence>MGTYSDIKYGDGDDELLPQPAALRAKPPPWNRKLHVLAGFVVGILTCLSVLHFYHSSSTCNIVQVLSPTGSVELYASPWAGSSEVHHFPPPSPTNANPKLFPTDVGFAGHTATGAEPALVVTAPSYPIHTGAPGLVAPSFDDDDDGDDDDDDDFDLFRHWGNLSPWYTIERGTFGVDAKPDEPDTCSITGVHLLHRHGARYPTSFANYGGPANIAGRLHENAAEWTAEGELKFLNTWTYKLGEELLTPFGRQQMYDLGVSTRLKYGFLLRNFSEKNTIPVFRTESQDRMLASAINFALGFFGHSLEGQYQQSITIEEIGFNNTLASYMTCPNFFFPDKGGRATWYVERWADIYLADALDRLALQLHGYDLTTEDLYAMQEMCAYETVAIGYSAFCGLFTEEEWRGFNYALDLFFWYTAAWGSPLARVLGIGYVQELVARLTHEPIATHNSSTNATLADNPTTFPLHDALYVDATHEVIVLNVLTALNLTNFAATGPLPYDHIPRDRAFKSAQLAPFGTNVHFQLLSCGDRTGTQIRVIVNDGVVPLTSVRGCPEDEDGLCPVETFVDAMRELIQTTDWQWGCWGDWSVPGGDGWNTTDGYPPAPV</sequence>
<gene>
    <name evidence="3" type="ORF">PsYK624_081390</name>
</gene>
<dbReference type="PANTHER" id="PTHR20963">
    <property type="entry name" value="MULTIPLE INOSITOL POLYPHOSPHATE PHOSPHATASE-RELATED"/>
    <property type="match status" value="1"/>
</dbReference>
<keyword evidence="1" id="KW-0378">Hydrolase</keyword>
<dbReference type="GO" id="GO:0003993">
    <property type="term" value="F:acid phosphatase activity"/>
    <property type="evidence" value="ECO:0007669"/>
    <property type="project" value="TreeGrafter"/>
</dbReference>
<dbReference type="Proteomes" id="UP000703269">
    <property type="component" value="Unassembled WGS sequence"/>
</dbReference>
<dbReference type="InterPro" id="IPR000560">
    <property type="entry name" value="His_Pase_clade-2"/>
</dbReference>
<dbReference type="AlphaFoldDB" id="A0A9P3GBT1"/>
<dbReference type="InterPro" id="IPR029033">
    <property type="entry name" value="His_PPase_superfam"/>
</dbReference>
<evidence type="ECO:0000313" key="4">
    <source>
        <dbReference type="Proteomes" id="UP000703269"/>
    </source>
</evidence>
<keyword evidence="2" id="KW-1133">Transmembrane helix</keyword>
<reference evidence="3 4" key="1">
    <citation type="submission" date="2021-08" db="EMBL/GenBank/DDBJ databases">
        <title>Draft Genome Sequence of Phanerochaete sordida strain YK-624.</title>
        <authorList>
            <person name="Mori T."/>
            <person name="Dohra H."/>
            <person name="Suzuki T."/>
            <person name="Kawagishi H."/>
            <person name="Hirai H."/>
        </authorList>
    </citation>
    <scope>NUCLEOTIDE SEQUENCE [LARGE SCALE GENOMIC DNA]</scope>
    <source>
        <strain evidence="3 4">YK-624</strain>
    </source>
</reference>
<keyword evidence="2" id="KW-0812">Transmembrane</keyword>
<dbReference type="SUPFAM" id="SSF53254">
    <property type="entry name" value="Phosphoglycerate mutase-like"/>
    <property type="match status" value="1"/>
</dbReference>
<name>A0A9P3GBT1_9APHY</name>
<evidence type="ECO:0000256" key="1">
    <source>
        <dbReference type="ARBA" id="ARBA00022801"/>
    </source>
</evidence>
<dbReference type="OrthoDB" id="6509975at2759"/>
<organism evidence="3 4">
    <name type="scientific">Phanerochaete sordida</name>
    <dbReference type="NCBI Taxonomy" id="48140"/>
    <lineage>
        <taxon>Eukaryota</taxon>
        <taxon>Fungi</taxon>
        <taxon>Dikarya</taxon>
        <taxon>Basidiomycota</taxon>
        <taxon>Agaricomycotina</taxon>
        <taxon>Agaricomycetes</taxon>
        <taxon>Polyporales</taxon>
        <taxon>Phanerochaetaceae</taxon>
        <taxon>Phanerochaete</taxon>
    </lineage>
</organism>
<keyword evidence="4" id="KW-1185">Reference proteome</keyword>
<accession>A0A9P3GBT1</accession>
<dbReference type="PROSITE" id="PS00616">
    <property type="entry name" value="HIS_ACID_PHOSPHAT_1"/>
    <property type="match status" value="1"/>
</dbReference>
<evidence type="ECO:0000256" key="2">
    <source>
        <dbReference type="SAM" id="Phobius"/>
    </source>
</evidence>
<dbReference type="PANTHER" id="PTHR20963:SF42">
    <property type="entry name" value="PHOSPHOGLYCERATE MUTASE-LIKE PROTEIN"/>
    <property type="match status" value="1"/>
</dbReference>
<dbReference type="Gene3D" id="3.40.50.1240">
    <property type="entry name" value="Phosphoglycerate mutase-like"/>
    <property type="match status" value="1"/>
</dbReference>
<keyword evidence="2" id="KW-0472">Membrane</keyword>
<proteinExistence type="predicted"/>
<dbReference type="InterPro" id="IPR033379">
    <property type="entry name" value="Acid_Pase_AS"/>
</dbReference>
<feature type="transmembrane region" description="Helical" evidence="2">
    <location>
        <begin position="34"/>
        <end position="54"/>
    </location>
</feature>